<dbReference type="AlphaFoldDB" id="A0AAN9IDG0"/>
<comment type="caution">
    <text evidence="1">The sequence shown here is derived from an EMBL/GenBank/DDBJ whole genome shotgun (WGS) entry which is preliminary data.</text>
</comment>
<name>A0AAN9IDG0_CROPI</name>
<evidence type="ECO:0000313" key="1">
    <source>
        <dbReference type="EMBL" id="KAK7276818.1"/>
    </source>
</evidence>
<dbReference type="EMBL" id="JAYWIO010000003">
    <property type="protein sequence ID" value="KAK7276818.1"/>
    <property type="molecule type" value="Genomic_DNA"/>
</dbReference>
<reference evidence="1 2" key="1">
    <citation type="submission" date="2024-01" db="EMBL/GenBank/DDBJ databases">
        <title>The genomes of 5 underutilized Papilionoideae crops provide insights into root nodulation and disease resistanc.</title>
        <authorList>
            <person name="Yuan L."/>
        </authorList>
    </citation>
    <scope>NUCLEOTIDE SEQUENCE [LARGE SCALE GENOMIC DNA]</scope>
    <source>
        <strain evidence="1">ZHUSHIDOU_FW_LH</strain>
        <tissue evidence="1">Leaf</tissue>
    </source>
</reference>
<organism evidence="1 2">
    <name type="scientific">Crotalaria pallida</name>
    <name type="common">Smooth rattlebox</name>
    <name type="synonym">Crotalaria striata</name>
    <dbReference type="NCBI Taxonomy" id="3830"/>
    <lineage>
        <taxon>Eukaryota</taxon>
        <taxon>Viridiplantae</taxon>
        <taxon>Streptophyta</taxon>
        <taxon>Embryophyta</taxon>
        <taxon>Tracheophyta</taxon>
        <taxon>Spermatophyta</taxon>
        <taxon>Magnoliopsida</taxon>
        <taxon>eudicotyledons</taxon>
        <taxon>Gunneridae</taxon>
        <taxon>Pentapetalae</taxon>
        <taxon>rosids</taxon>
        <taxon>fabids</taxon>
        <taxon>Fabales</taxon>
        <taxon>Fabaceae</taxon>
        <taxon>Papilionoideae</taxon>
        <taxon>50 kb inversion clade</taxon>
        <taxon>genistoids sensu lato</taxon>
        <taxon>core genistoids</taxon>
        <taxon>Crotalarieae</taxon>
        <taxon>Crotalaria</taxon>
    </lineage>
</organism>
<keyword evidence="2" id="KW-1185">Reference proteome</keyword>
<gene>
    <name evidence="1" type="ORF">RIF29_17964</name>
</gene>
<accession>A0AAN9IDG0</accession>
<protein>
    <submittedName>
        <fullName evidence="1">Uncharacterized protein</fullName>
    </submittedName>
</protein>
<sequence>MLLVWSKVVDPENVTGPGDSEKPKTLNPLSACGEVKCVSAKAKPFKQYYNTILPLPSFHSFPFPLSLFYEEKRETRAL</sequence>
<dbReference type="Proteomes" id="UP001372338">
    <property type="component" value="Unassembled WGS sequence"/>
</dbReference>
<evidence type="ECO:0000313" key="2">
    <source>
        <dbReference type="Proteomes" id="UP001372338"/>
    </source>
</evidence>
<proteinExistence type="predicted"/>